<name>A0ABY6P5B4_9NOCA</name>
<evidence type="ECO:0000259" key="9">
    <source>
        <dbReference type="PROSITE" id="PS51462"/>
    </source>
</evidence>
<dbReference type="InterPro" id="IPR015797">
    <property type="entry name" value="NUDIX_hydrolase-like_dom_sf"/>
</dbReference>
<keyword evidence="6" id="KW-0460">Magnesium</keyword>
<evidence type="ECO:0000256" key="2">
    <source>
        <dbReference type="ARBA" id="ARBA00001946"/>
    </source>
</evidence>
<dbReference type="InterPro" id="IPR020476">
    <property type="entry name" value="Nudix_hydrolase"/>
</dbReference>
<keyword evidence="4" id="KW-0479">Metal-binding</keyword>
<dbReference type="PANTHER" id="PTHR12992:SF11">
    <property type="entry name" value="MITOCHONDRIAL COENZYME A DIPHOSPHATASE NUDT8"/>
    <property type="match status" value="1"/>
</dbReference>
<sequence>MRSTMAEHLAAFRPVPVELDGRRPASVAVCVLIAADVPSVLITRRAPRMRAHAGQWALPGGRREPGETAPQAALRELEEETGVRLGPESVLGLLDDYPTRSGYVMSPVVVWGGVTDGVFAAQEAEVAGVHVVPVADLDVPPRMLTIPESESPVIQLPLLGGMLHAPTAAVVHQFCEVALHGRSTRVAHLEQPVFAWR</sequence>
<accession>A0ABY6P5B4</accession>
<comment type="similarity">
    <text evidence="3 8">Belongs to the Nudix hydrolase family.</text>
</comment>
<gene>
    <name evidence="10" type="ORF">RHODO2019_13395</name>
</gene>
<dbReference type="EMBL" id="CP110615">
    <property type="protein sequence ID" value="UZJ26674.1"/>
    <property type="molecule type" value="Genomic_DNA"/>
</dbReference>
<dbReference type="Proteomes" id="UP001164965">
    <property type="component" value="Chromosome"/>
</dbReference>
<organism evidence="10 11">
    <name type="scientific">Rhodococcus antarcticus</name>
    <dbReference type="NCBI Taxonomy" id="2987751"/>
    <lineage>
        <taxon>Bacteria</taxon>
        <taxon>Bacillati</taxon>
        <taxon>Actinomycetota</taxon>
        <taxon>Actinomycetes</taxon>
        <taxon>Mycobacteriales</taxon>
        <taxon>Nocardiaceae</taxon>
        <taxon>Rhodococcus</taxon>
    </lineage>
</organism>
<dbReference type="InterPro" id="IPR000086">
    <property type="entry name" value="NUDIX_hydrolase_dom"/>
</dbReference>
<comment type="cofactor">
    <cofactor evidence="1">
        <name>Mn(2+)</name>
        <dbReference type="ChEBI" id="CHEBI:29035"/>
    </cofactor>
</comment>
<proteinExistence type="inferred from homology"/>
<keyword evidence="5 8" id="KW-0378">Hydrolase</keyword>
<comment type="cofactor">
    <cofactor evidence="2">
        <name>Mg(2+)</name>
        <dbReference type="ChEBI" id="CHEBI:18420"/>
    </cofactor>
</comment>
<evidence type="ECO:0000256" key="4">
    <source>
        <dbReference type="ARBA" id="ARBA00022723"/>
    </source>
</evidence>
<feature type="domain" description="Nudix hydrolase" evidence="9">
    <location>
        <begin position="22"/>
        <end position="158"/>
    </location>
</feature>
<dbReference type="InterPro" id="IPR045121">
    <property type="entry name" value="CoAse"/>
</dbReference>
<protein>
    <submittedName>
        <fullName evidence="10">CoA pyrophosphatase</fullName>
    </submittedName>
</protein>
<evidence type="ECO:0000256" key="3">
    <source>
        <dbReference type="ARBA" id="ARBA00005582"/>
    </source>
</evidence>
<evidence type="ECO:0000256" key="8">
    <source>
        <dbReference type="RuleBase" id="RU003476"/>
    </source>
</evidence>
<evidence type="ECO:0000256" key="6">
    <source>
        <dbReference type="ARBA" id="ARBA00022842"/>
    </source>
</evidence>
<dbReference type="CDD" id="cd03426">
    <property type="entry name" value="NUDIX_CoAse_Nudt7"/>
    <property type="match status" value="1"/>
</dbReference>
<evidence type="ECO:0000256" key="5">
    <source>
        <dbReference type="ARBA" id="ARBA00022801"/>
    </source>
</evidence>
<dbReference type="PROSITE" id="PS00893">
    <property type="entry name" value="NUDIX_BOX"/>
    <property type="match status" value="1"/>
</dbReference>
<dbReference type="PROSITE" id="PS51462">
    <property type="entry name" value="NUDIX"/>
    <property type="match status" value="1"/>
</dbReference>
<keyword evidence="7" id="KW-0464">Manganese</keyword>
<evidence type="ECO:0000256" key="7">
    <source>
        <dbReference type="ARBA" id="ARBA00023211"/>
    </source>
</evidence>
<dbReference type="PANTHER" id="PTHR12992">
    <property type="entry name" value="NUDIX HYDROLASE"/>
    <property type="match status" value="1"/>
</dbReference>
<evidence type="ECO:0000256" key="1">
    <source>
        <dbReference type="ARBA" id="ARBA00001936"/>
    </source>
</evidence>
<dbReference type="Pfam" id="PF00293">
    <property type="entry name" value="NUDIX"/>
    <property type="match status" value="1"/>
</dbReference>
<dbReference type="SUPFAM" id="SSF55811">
    <property type="entry name" value="Nudix"/>
    <property type="match status" value="1"/>
</dbReference>
<dbReference type="Gene3D" id="3.90.79.10">
    <property type="entry name" value="Nucleoside Triphosphate Pyrophosphohydrolase"/>
    <property type="match status" value="1"/>
</dbReference>
<dbReference type="PRINTS" id="PR00502">
    <property type="entry name" value="NUDIXFAMILY"/>
</dbReference>
<evidence type="ECO:0000313" key="10">
    <source>
        <dbReference type="EMBL" id="UZJ26674.1"/>
    </source>
</evidence>
<evidence type="ECO:0000313" key="11">
    <source>
        <dbReference type="Proteomes" id="UP001164965"/>
    </source>
</evidence>
<dbReference type="InterPro" id="IPR020084">
    <property type="entry name" value="NUDIX_hydrolase_CS"/>
</dbReference>
<reference evidence="10" key="1">
    <citation type="submission" date="2022-10" db="EMBL/GenBank/DDBJ databases">
        <title>Rhodococcus sp.75.</title>
        <authorList>
            <person name="Sun M."/>
        </authorList>
    </citation>
    <scope>NUCLEOTIDE SEQUENCE</scope>
    <source>
        <strain evidence="10">75</strain>
    </source>
</reference>
<keyword evidence="11" id="KW-1185">Reference proteome</keyword>